<keyword evidence="6" id="KW-0493">Microtubule</keyword>
<comment type="subcellular location">
    <subcellularLocation>
        <location evidence="1">Mitochondrion matrix</location>
    </subcellularLocation>
</comment>
<feature type="region of interest" description="Disordered" evidence="20">
    <location>
        <begin position="1019"/>
        <end position="1040"/>
    </location>
</feature>
<evidence type="ECO:0000259" key="21">
    <source>
        <dbReference type="PROSITE" id="PS50067"/>
    </source>
</evidence>
<evidence type="ECO:0000256" key="17">
    <source>
        <dbReference type="ARBA" id="ARBA00057761"/>
    </source>
</evidence>
<dbReference type="GO" id="GO:0005524">
    <property type="term" value="F:ATP binding"/>
    <property type="evidence" value="ECO:0007669"/>
    <property type="project" value="UniProtKB-UniRule"/>
</dbReference>
<dbReference type="Proteomes" id="UP001279734">
    <property type="component" value="Unassembled WGS sequence"/>
</dbReference>
<dbReference type="EC" id="6.1.1.20" evidence="4"/>
<sequence>MAIAISLSLAQSSIFSKPSMFVRINSFRAFTFSSSLSTSGSPSLSSGNIGGRKWKQPVVSALELGGVKIDKEDVVKDQPTNNVPDSIFSKLGMQLHRRDRHPIGILKNAIYDYFDTNYSNKFEKFDDLCPIVSVKQNFDDVLVPADHISRSYNDTYYVDTQTVLRCHTSAHQAELLRRGHTHFLVTGDVYRRDSIDSTHYPVFHQMEGVCVFSPNDWEASGIDARSYAAGNLKKCLEGLACHLFGAVEMRWVDTYFPFTDPSFELEIFFQEKWMEVLGSGVIEQEILKRSGKADNVAWAFGLGLERLAMVLFDIPDIRLFWSTDSRFTSQFSKGQLGIKFKPFSKYPPCYKDMSFWINDLFTENNLCEVVRGIAGDLVEEVRLIDSFPNKQGMTSHCYRITYRSMERSLTDEEVNDLQMKVREEVQNKLNVVLSQYFLKSAISVYSPCSILQYKLIEAMGENTLEIVQENGEDNVTFQWEESTPSAGDEQVEETVNSADASNFSNETQEASIDEEPKLPILKKIDYLSDQIQNLRKEHTILSNDVKGMTTNSFPDTEFLRALEQLSAEHELLTKKHTEECGLLKKKYLEECAERKRIYNELIELKGNIRVFCRCRPLNQDEIANGSTSVVEFDPSQENELHVICAESSKKQFKFDHVFGPQDSQEAVFAQTSPIVTSVLDGYNVCIFAYGQTGTGKTFTMEGTPENRGVNYKTLEELFRISYERSSIMRYELFVSMLEVYNEKIRDLLVENSSQPAKKLEIKQATEGKQEIPGLVEARVYNTNEVWNLLKSGSQVRSVGSTNANELSSRSHCLLRVIVKGENLLNGQKTKSNLWLVDLAGSERIGRIEVEGERLKESQFINKSLSALGDVISALASKSSHVPYRNSKLTHMLQSSLGGDCKTLMFVQISPTAADLGETLCSLNFASRVRGIEYGPARKQADISELLKLKQQAEKQKHDEKEIKKLQDNLQSLQLRLATREHTCRSLQEKVRDLENQLTEERKIRLKQGIKAIAAVSSKPPSFLSARQTQNSTTEKKPPLIPSKLRLPLRRISNLLPPPSPLPPNKTTALHSVIPSPSHDKENSYVITMASASNTKASLLMRPRRVSVAARLPHQTANQQIRQPKRRISIATLRPEMSSFHLGTPMNVQSKHGSLLKRQSFLREPSRLRRFSKIFSPLPETRTVAATEATPIMKSSSKFMRSPPTQMIGSWKPKHPTVVALQKKPIVWSPLKFRGLKNHRKSSTFA</sequence>
<feature type="compositionally biased region" description="Polar residues" evidence="20">
    <location>
        <begin position="493"/>
        <end position="510"/>
    </location>
</feature>
<dbReference type="InterPro" id="IPR027640">
    <property type="entry name" value="Kinesin-like_fam"/>
</dbReference>
<evidence type="ECO:0000256" key="14">
    <source>
        <dbReference type="ARBA" id="ARBA00023175"/>
    </source>
</evidence>
<dbReference type="Gene3D" id="3.30.930.10">
    <property type="entry name" value="Bira Bifunctional Protein, Domain 2"/>
    <property type="match status" value="1"/>
</dbReference>
<keyword evidence="7 18" id="KW-0547">Nucleotide-binding</keyword>
<dbReference type="PROSITE" id="PS50862">
    <property type="entry name" value="AA_TRNA_LIGASE_II"/>
    <property type="match status" value="1"/>
</dbReference>
<keyword evidence="11 19" id="KW-0175">Coiled coil</keyword>
<dbReference type="EMBL" id="BSYO01000011">
    <property type="protein sequence ID" value="GMH11368.1"/>
    <property type="molecule type" value="Genomic_DNA"/>
</dbReference>
<dbReference type="GO" id="GO:0043039">
    <property type="term" value="P:tRNA aminoacylation"/>
    <property type="evidence" value="ECO:0007669"/>
    <property type="project" value="InterPro"/>
</dbReference>
<proteinExistence type="inferred from homology"/>
<dbReference type="FunFam" id="3.30.930.10:FF:000080">
    <property type="entry name" value="phenylalanine--tRNA ligase, chloroplastic/mitochondrial"/>
    <property type="match status" value="1"/>
</dbReference>
<dbReference type="PANTHER" id="PTHR47972:SF2">
    <property type="entry name" value="KINESIN-LIKE PROTEIN KIN-14S"/>
    <property type="match status" value="1"/>
</dbReference>
<dbReference type="InterPro" id="IPR002319">
    <property type="entry name" value="Phenylalanyl-tRNA_Synthase"/>
</dbReference>
<dbReference type="InterPro" id="IPR006195">
    <property type="entry name" value="aa-tRNA-synth_II"/>
</dbReference>
<evidence type="ECO:0000256" key="7">
    <source>
        <dbReference type="ARBA" id="ARBA00022741"/>
    </source>
</evidence>
<dbReference type="Gene3D" id="3.30.70.380">
    <property type="entry name" value="Ferrodoxin-fold anticodon-binding domain"/>
    <property type="match status" value="1"/>
</dbReference>
<dbReference type="Gene3D" id="3.40.850.10">
    <property type="entry name" value="Kinesin motor domain"/>
    <property type="match status" value="1"/>
</dbReference>
<reference evidence="24" key="1">
    <citation type="submission" date="2023-05" db="EMBL/GenBank/DDBJ databases">
        <title>Nepenthes gracilis genome sequencing.</title>
        <authorList>
            <person name="Fukushima K."/>
        </authorList>
    </citation>
    <scope>NUCLEOTIDE SEQUENCE</scope>
    <source>
        <strain evidence="24">SING2019-196</strain>
    </source>
</reference>
<dbReference type="FunFam" id="3.30.70.380:FF:000003">
    <property type="entry name" value="Phenylalanine--tRNA ligase chloroplastic/mitochondrial"/>
    <property type="match status" value="1"/>
</dbReference>
<dbReference type="SUPFAM" id="SSF55681">
    <property type="entry name" value="Class II aaRS and biotin synthetases"/>
    <property type="match status" value="1"/>
</dbReference>
<dbReference type="FunFam" id="3.30.930.10:FF:000082">
    <property type="entry name" value="Phenylalanine--tRNA ligase chloroplastic/mitochondrial"/>
    <property type="match status" value="1"/>
</dbReference>
<dbReference type="InterPro" id="IPR027417">
    <property type="entry name" value="P-loop_NTPase"/>
</dbReference>
<keyword evidence="9" id="KW-0648">Protein biosynthesis</keyword>
<feature type="coiled-coil region" evidence="19">
    <location>
        <begin position="942"/>
        <end position="1003"/>
    </location>
</feature>
<dbReference type="GO" id="GO:0007018">
    <property type="term" value="P:microtubule-based movement"/>
    <property type="evidence" value="ECO:0007669"/>
    <property type="project" value="InterPro"/>
</dbReference>
<dbReference type="PRINTS" id="PR00380">
    <property type="entry name" value="KINESINHEAVY"/>
</dbReference>
<dbReference type="CDD" id="cd01366">
    <property type="entry name" value="KISc_C_terminal"/>
    <property type="match status" value="1"/>
</dbReference>
<dbReference type="SUPFAM" id="SSF54991">
    <property type="entry name" value="Anticodon-binding domain of PheRS"/>
    <property type="match status" value="1"/>
</dbReference>
<evidence type="ECO:0000256" key="9">
    <source>
        <dbReference type="ARBA" id="ARBA00022917"/>
    </source>
</evidence>
<feature type="domain" description="Aminoacyl-transfer RNA synthetases class-II family profile" evidence="22">
    <location>
        <begin position="187"/>
        <end position="342"/>
    </location>
</feature>
<feature type="region of interest" description="Disordered" evidence="20">
    <location>
        <begin position="481"/>
        <end position="512"/>
    </location>
</feature>
<dbReference type="GO" id="GO:0008017">
    <property type="term" value="F:microtubule binding"/>
    <property type="evidence" value="ECO:0007669"/>
    <property type="project" value="InterPro"/>
</dbReference>
<dbReference type="GO" id="GO:0004826">
    <property type="term" value="F:phenylalanine-tRNA ligase activity"/>
    <property type="evidence" value="ECO:0007669"/>
    <property type="project" value="UniProtKB-EC"/>
</dbReference>
<organism evidence="24 25">
    <name type="scientific">Nepenthes gracilis</name>
    <name type="common">Slender pitcher plant</name>
    <dbReference type="NCBI Taxonomy" id="150966"/>
    <lineage>
        <taxon>Eukaryota</taxon>
        <taxon>Viridiplantae</taxon>
        <taxon>Streptophyta</taxon>
        <taxon>Embryophyta</taxon>
        <taxon>Tracheophyta</taxon>
        <taxon>Spermatophyta</taxon>
        <taxon>Magnoliopsida</taxon>
        <taxon>eudicotyledons</taxon>
        <taxon>Gunneridae</taxon>
        <taxon>Pentapetalae</taxon>
        <taxon>Caryophyllales</taxon>
        <taxon>Nepenthaceae</taxon>
        <taxon>Nepenthes</taxon>
    </lineage>
</organism>
<evidence type="ECO:0000256" key="18">
    <source>
        <dbReference type="PROSITE-ProRule" id="PRU00283"/>
    </source>
</evidence>
<dbReference type="GO" id="GO:0006412">
    <property type="term" value="P:translation"/>
    <property type="evidence" value="ECO:0007669"/>
    <property type="project" value="UniProtKB-KW"/>
</dbReference>
<dbReference type="GO" id="GO:0005874">
    <property type="term" value="C:microtubule"/>
    <property type="evidence" value="ECO:0007669"/>
    <property type="project" value="UniProtKB-KW"/>
</dbReference>
<evidence type="ECO:0000256" key="10">
    <source>
        <dbReference type="ARBA" id="ARBA00022946"/>
    </source>
</evidence>
<feature type="binding site" evidence="18">
    <location>
        <begin position="690"/>
        <end position="697"/>
    </location>
    <ligand>
        <name>ATP</name>
        <dbReference type="ChEBI" id="CHEBI:30616"/>
    </ligand>
</feature>
<dbReference type="SUPFAM" id="SSF52540">
    <property type="entry name" value="P-loop containing nucleoside triphosphate hydrolases"/>
    <property type="match status" value="1"/>
</dbReference>
<dbReference type="SMART" id="SM00896">
    <property type="entry name" value="FDX-ACB"/>
    <property type="match status" value="1"/>
</dbReference>
<comment type="function">
    <text evidence="17">Is responsible for the charging of tRNA(Phe) with phenylalanine in mitochondrial translation.</text>
</comment>
<keyword evidence="5" id="KW-0436">Ligase</keyword>
<evidence type="ECO:0000256" key="2">
    <source>
        <dbReference type="ARBA" id="ARBA00008226"/>
    </source>
</evidence>
<evidence type="ECO:0000256" key="3">
    <source>
        <dbReference type="ARBA" id="ARBA00010899"/>
    </source>
</evidence>
<evidence type="ECO:0000259" key="22">
    <source>
        <dbReference type="PROSITE" id="PS50862"/>
    </source>
</evidence>
<comment type="similarity">
    <text evidence="2">Belongs to the class-II aminoacyl-tRNA synthetase family.</text>
</comment>
<dbReference type="CDD" id="cd00496">
    <property type="entry name" value="PheRS_alpha_core"/>
    <property type="match status" value="1"/>
</dbReference>
<evidence type="ECO:0000256" key="4">
    <source>
        <dbReference type="ARBA" id="ARBA00012814"/>
    </source>
</evidence>
<name>A0AAD3XNS6_NEPGR</name>
<keyword evidence="8 18" id="KW-0067">ATP-binding</keyword>
<dbReference type="GO" id="GO:0003777">
    <property type="term" value="F:microtubule motor activity"/>
    <property type="evidence" value="ECO:0007669"/>
    <property type="project" value="InterPro"/>
</dbReference>
<dbReference type="PROSITE" id="PS51447">
    <property type="entry name" value="FDX_ACB"/>
    <property type="match status" value="1"/>
</dbReference>
<evidence type="ECO:0000256" key="11">
    <source>
        <dbReference type="ARBA" id="ARBA00023054"/>
    </source>
</evidence>
<evidence type="ECO:0000256" key="16">
    <source>
        <dbReference type="ARBA" id="ARBA00049255"/>
    </source>
</evidence>
<evidence type="ECO:0000259" key="23">
    <source>
        <dbReference type="PROSITE" id="PS51447"/>
    </source>
</evidence>
<dbReference type="AlphaFoldDB" id="A0AAD3XNS6"/>
<keyword evidence="13" id="KW-0030">Aminoacyl-tRNA synthetase</keyword>
<dbReference type="GO" id="GO:0000049">
    <property type="term" value="F:tRNA binding"/>
    <property type="evidence" value="ECO:0007669"/>
    <property type="project" value="InterPro"/>
</dbReference>
<evidence type="ECO:0000256" key="19">
    <source>
        <dbReference type="SAM" id="Coils"/>
    </source>
</evidence>
<dbReference type="Pfam" id="PF01409">
    <property type="entry name" value="tRNA-synt_2d"/>
    <property type="match status" value="1"/>
</dbReference>
<feature type="domain" description="FDX-ACB" evidence="23">
    <location>
        <begin position="344"/>
        <end position="434"/>
    </location>
</feature>
<keyword evidence="10" id="KW-0809">Transit peptide</keyword>
<evidence type="ECO:0000256" key="20">
    <source>
        <dbReference type="SAM" id="MobiDB-lite"/>
    </source>
</evidence>
<dbReference type="Pfam" id="PF03147">
    <property type="entry name" value="FDX-ACB"/>
    <property type="match status" value="1"/>
</dbReference>
<dbReference type="InterPro" id="IPR001752">
    <property type="entry name" value="Kinesin_motor_dom"/>
</dbReference>
<evidence type="ECO:0000256" key="15">
    <source>
        <dbReference type="ARBA" id="ARBA00031194"/>
    </source>
</evidence>
<keyword evidence="12" id="KW-0496">Mitochondrion</keyword>
<evidence type="ECO:0000256" key="6">
    <source>
        <dbReference type="ARBA" id="ARBA00022701"/>
    </source>
</evidence>
<dbReference type="PROSITE" id="PS50067">
    <property type="entry name" value="KINESIN_MOTOR_2"/>
    <property type="match status" value="1"/>
</dbReference>
<dbReference type="PANTHER" id="PTHR47972">
    <property type="entry name" value="KINESIN-LIKE PROTEIN KLP-3"/>
    <property type="match status" value="1"/>
</dbReference>
<evidence type="ECO:0000256" key="12">
    <source>
        <dbReference type="ARBA" id="ARBA00023128"/>
    </source>
</evidence>
<dbReference type="SMART" id="SM00129">
    <property type="entry name" value="KISc"/>
    <property type="match status" value="1"/>
</dbReference>
<comment type="catalytic activity">
    <reaction evidence="16">
        <text>tRNA(Phe) + L-phenylalanine + ATP = L-phenylalanyl-tRNA(Phe) + AMP + diphosphate + H(+)</text>
        <dbReference type="Rhea" id="RHEA:19413"/>
        <dbReference type="Rhea" id="RHEA-COMP:9668"/>
        <dbReference type="Rhea" id="RHEA-COMP:9699"/>
        <dbReference type="ChEBI" id="CHEBI:15378"/>
        <dbReference type="ChEBI" id="CHEBI:30616"/>
        <dbReference type="ChEBI" id="CHEBI:33019"/>
        <dbReference type="ChEBI" id="CHEBI:58095"/>
        <dbReference type="ChEBI" id="CHEBI:78442"/>
        <dbReference type="ChEBI" id="CHEBI:78531"/>
        <dbReference type="ChEBI" id="CHEBI:456215"/>
        <dbReference type="EC" id="6.1.1.20"/>
    </reaction>
</comment>
<accession>A0AAD3XNS6</accession>
<dbReference type="InterPro" id="IPR036961">
    <property type="entry name" value="Kinesin_motor_dom_sf"/>
</dbReference>
<evidence type="ECO:0000256" key="1">
    <source>
        <dbReference type="ARBA" id="ARBA00004305"/>
    </source>
</evidence>
<evidence type="ECO:0000256" key="13">
    <source>
        <dbReference type="ARBA" id="ARBA00023146"/>
    </source>
</evidence>
<evidence type="ECO:0000256" key="5">
    <source>
        <dbReference type="ARBA" id="ARBA00022598"/>
    </source>
</evidence>
<comment type="similarity">
    <text evidence="3">Belongs to the TRAFAC class myosin-kinesin ATPase superfamily. Kinesin family. KIN-14 subfamily.</text>
</comment>
<dbReference type="Pfam" id="PF00225">
    <property type="entry name" value="Kinesin"/>
    <property type="match status" value="1"/>
</dbReference>
<keyword evidence="14 18" id="KW-0505">Motor protein</keyword>
<evidence type="ECO:0000256" key="8">
    <source>
        <dbReference type="ARBA" id="ARBA00022840"/>
    </source>
</evidence>
<dbReference type="InterPro" id="IPR045864">
    <property type="entry name" value="aa-tRNA-synth_II/BPL/LPL"/>
</dbReference>
<keyword evidence="25" id="KW-1185">Reference proteome</keyword>
<gene>
    <name evidence="24" type="ORF">Nepgr_013209</name>
</gene>
<dbReference type="GO" id="GO:0005759">
    <property type="term" value="C:mitochondrial matrix"/>
    <property type="evidence" value="ECO:0007669"/>
    <property type="project" value="UniProtKB-SubCell"/>
</dbReference>
<dbReference type="InterPro" id="IPR036690">
    <property type="entry name" value="Fdx_antiC-bd_sf"/>
</dbReference>
<protein>
    <recommendedName>
        <fullName evidence="4">phenylalanine--tRNA ligase</fullName>
        <ecNumber evidence="4">6.1.1.20</ecNumber>
    </recommendedName>
    <alternativeName>
        <fullName evidence="15">Phenylalanyl-tRNA synthetase</fullName>
    </alternativeName>
</protein>
<dbReference type="InterPro" id="IPR005121">
    <property type="entry name" value="Fdx_antiC-bd"/>
</dbReference>
<evidence type="ECO:0000313" key="24">
    <source>
        <dbReference type="EMBL" id="GMH11368.1"/>
    </source>
</evidence>
<dbReference type="FunFam" id="3.40.850.10:FF:000061">
    <property type="entry name" value="Kinesin-like protein"/>
    <property type="match status" value="1"/>
</dbReference>
<feature type="domain" description="Kinesin motor" evidence="21">
    <location>
        <begin position="607"/>
        <end position="931"/>
    </location>
</feature>
<evidence type="ECO:0000313" key="25">
    <source>
        <dbReference type="Proteomes" id="UP001279734"/>
    </source>
</evidence>
<comment type="caution">
    <text evidence="24">The sequence shown here is derived from an EMBL/GenBank/DDBJ whole genome shotgun (WGS) entry which is preliminary data.</text>
</comment>